<dbReference type="RefSeq" id="WP_182124568.1">
    <property type="nucleotide sequence ID" value="NZ_JACGLS010000002.1"/>
</dbReference>
<comment type="caution">
    <text evidence="3">The sequence shown here is derived from an EMBL/GenBank/DDBJ whole genome shotgun (WGS) entry which is preliminary data.</text>
</comment>
<dbReference type="AlphaFoldDB" id="A0A839AQW5"/>
<reference evidence="3 4" key="1">
    <citation type="submission" date="2020-07" db="EMBL/GenBank/DDBJ databases">
        <title>Bacterium isolated from marine sediment.</title>
        <authorList>
            <person name="Shang D."/>
            <person name="Du Z.-J."/>
        </authorList>
    </citation>
    <scope>NUCLEOTIDE SEQUENCE [LARGE SCALE GENOMIC DNA]</scope>
    <source>
        <strain evidence="3 4">S7007</strain>
    </source>
</reference>
<sequence length="141" mass="16179">MTIKEIQEEIIDEFSMFEDWMERYEYIIDLGRSLPLINEAYKLDENLIKGCQSKVWLYSELKNDTIEFTADSDAILTKGIVALLLRVFSNQTPQAILEANTNFIDEIGLKEHLSPTRANGLVSMVKQIKMYAIAQQSKLAN</sequence>
<comment type="similarity">
    <text evidence="1">Belongs to the SufE family.</text>
</comment>
<dbReference type="Proteomes" id="UP000563906">
    <property type="component" value="Unassembled WGS sequence"/>
</dbReference>
<evidence type="ECO:0000313" key="3">
    <source>
        <dbReference type="EMBL" id="MBA6156061.1"/>
    </source>
</evidence>
<keyword evidence="4" id="KW-1185">Reference proteome</keyword>
<gene>
    <name evidence="3" type="ORF">H3Z83_05945</name>
</gene>
<dbReference type="InterPro" id="IPR003808">
    <property type="entry name" value="Fe-S_metab-assoc_dom"/>
</dbReference>
<dbReference type="SUPFAM" id="SSF82649">
    <property type="entry name" value="SufE/NifU"/>
    <property type="match status" value="1"/>
</dbReference>
<protein>
    <submittedName>
        <fullName evidence="3">SufE family protein</fullName>
    </submittedName>
</protein>
<accession>A0A839AQW5</accession>
<dbReference type="PANTHER" id="PTHR43597">
    <property type="entry name" value="SULFUR ACCEPTOR PROTEIN CSDE"/>
    <property type="match status" value="1"/>
</dbReference>
<dbReference type="EMBL" id="JACGLS010000002">
    <property type="protein sequence ID" value="MBA6156061.1"/>
    <property type="molecule type" value="Genomic_DNA"/>
</dbReference>
<evidence type="ECO:0000259" key="2">
    <source>
        <dbReference type="Pfam" id="PF02657"/>
    </source>
</evidence>
<evidence type="ECO:0000256" key="1">
    <source>
        <dbReference type="ARBA" id="ARBA00010282"/>
    </source>
</evidence>
<proteinExistence type="inferred from homology"/>
<dbReference type="PANTHER" id="PTHR43597:SF5">
    <property type="entry name" value="SUFE-LIKE PROTEIN 2, CHLOROPLASTIC"/>
    <property type="match status" value="1"/>
</dbReference>
<dbReference type="Gene3D" id="3.90.1010.10">
    <property type="match status" value="1"/>
</dbReference>
<name>A0A839AQW5_9FLAO</name>
<organism evidence="3 4">
    <name type="scientific">Tenacibaculum pelagium</name>
    <dbReference type="NCBI Taxonomy" id="2759527"/>
    <lineage>
        <taxon>Bacteria</taxon>
        <taxon>Pseudomonadati</taxon>
        <taxon>Bacteroidota</taxon>
        <taxon>Flavobacteriia</taxon>
        <taxon>Flavobacteriales</taxon>
        <taxon>Flavobacteriaceae</taxon>
        <taxon>Tenacibaculum</taxon>
    </lineage>
</organism>
<evidence type="ECO:0000313" key="4">
    <source>
        <dbReference type="Proteomes" id="UP000563906"/>
    </source>
</evidence>
<dbReference type="Pfam" id="PF02657">
    <property type="entry name" value="SufE"/>
    <property type="match status" value="1"/>
</dbReference>
<feature type="domain" description="Fe-S metabolism associated" evidence="2">
    <location>
        <begin position="12"/>
        <end position="130"/>
    </location>
</feature>